<evidence type="ECO:0000256" key="2">
    <source>
        <dbReference type="ARBA" id="ARBA00023239"/>
    </source>
</evidence>
<reference evidence="4 5" key="1">
    <citation type="submission" date="2018-07" db="EMBL/GenBank/DDBJ databases">
        <title>Halomonas montanilacus sp. nov., isolated from Lake Pengyan on Tibetan Plateau.</title>
        <authorList>
            <person name="Lu H."/>
            <person name="Xing P."/>
            <person name="Wu Q."/>
        </authorList>
    </citation>
    <scope>NUCLEOTIDE SEQUENCE [LARGE SCALE GENOMIC DNA]</scope>
    <source>
        <strain evidence="4 5">PYC7W</strain>
    </source>
</reference>
<dbReference type="SUPFAM" id="SSF48230">
    <property type="entry name" value="Chondroitin AC/alginate lyase"/>
    <property type="match status" value="1"/>
</dbReference>
<evidence type="ECO:0000256" key="1">
    <source>
        <dbReference type="ARBA" id="ARBA00022729"/>
    </source>
</evidence>
<feature type="domain" description="Alginate lyase" evidence="3">
    <location>
        <begin position="113"/>
        <end position="334"/>
    </location>
</feature>
<name>A0A368U625_9GAMM</name>
<keyword evidence="5" id="KW-1185">Reference proteome</keyword>
<sequence length="420" mass="48024">MHDTRLHWPEFHSLLRLILALLITGAWASASPAGANTLAREERQTLDLSQYRVNDSDAGYFDVSARMELLSETDNTILLQRIDQLLSEAPSCRQLLNYKPITTRGRIPGYYPNPEEWELTTEPLFLFEDSVSLLAGAFTASGDSYYAECLVSFLAHWADAQALTTFRYDPNDPQAWFASESMLFAAAMAYSTVRPFIEGMDEEREEVESWLQGLAMQHSAIPGQPEESCCNNHFYRRALYASMIGVLTENDDLFRFGVSAIYSALHDMTEEGALPHEVSRGRRATHYQNYALLYLVTNMEVIARQGYDIFDLEIEGSTIHKAIDYFFTILDDPAALGDYAPLEQYTGFTKDPQYFTWLEIYLTRYEHSQAASLVKRVRPLYNRSAGGYMTLYFMPPDVQDQPFMDESRRRTEAFQGQDLQ</sequence>
<dbReference type="Pfam" id="PF05426">
    <property type="entry name" value="Alginate_lyase"/>
    <property type="match status" value="1"/>
</dbReference>
<evidence type="ECO:0000259" key="3">
    <source>
        <dbReference type="Pfam" id="PF05426"/>
    </source>
</evidence>
<organism evidence="4 5">
    <name type="scientific">Billgrantia montanilacus</name>
    <dbReference type="NCBI Taxonomy" id="2282305"/>
    <lineage>
        <taxon>Bacteria</taxon>
        <taxon>Pseudomonadati</taxon>
        <taxon>Pseudomonadota</taxon>
        <taxon>Gammaproteobacteria</taxon>
        <taxon>Oceanospirillales</taxon>
        <taxon>Halomonadaceae</taxon>
        <taxon>Billgrantia</taxon>
    </lineage>
</organism>
<dbReference type="InterPro" id="IPR008929">
    <property type="entry name" value="Chondroitin_lyas"/>
</dbReference>
<evidence type="ECO:0000313" key="4">
    <source>
        <dbReference type="EMBL" id="RCV91907.1"/>
    </source>
</evidence>
<dbReference type="RefSeq" id="WP_114477356.1">
    <property type="nucleotide sequence ID" value="NZ_QPII01000001.1"/>
</dbReference>
<dbReference type="OrthoDB" id="7210452at2"/>
<dbReference type="GO" id="GO:0016829">
    <property type="term" value="F:lyase activity"/>
    <property type="evidence" value="ECO:0007669"/>
    <property type="project" value="UniProtKB-KW"/>
</dbReference>
<dbReference type="Gene3D" id="1.50.10.100">
    <property type="entry name" value="Chondroitin AC/alginate lyase"/>
    <property type="match status" value="1"/>
</dbReference>
<dbReference type="InterPro" id="IPR008397">
    <property type="entry name" value="Alginate_lyase_dom"/>
</dbReference>
<dbReference type="AlphaFoldDB" id="A0A368U625"/>
<proteinExistence type="predicted"/>
<keyword evidence="2 4" id="KW-0456">Lyase</keyword>
<dbReference type="EMBL" id="QPII01000001">
    <property type="protein sequence ID" value="RCV91907.1"/>
    <property type="molecule type" value="Genomic_DNA"/>
</dbReference>
<accession>A0A368U625</accession>
<protein>
    <submittedName>
        <fullName evidence="4">Poly(Beta-D-mannuronate) lyase</fullName>
    </submittedName>
</protein>
<dbReference type="GO" id="GO:0042597">
    <property type="term" value="C:periplasmic space"/>
    <property type="evidence" value="ECO:0007669"/>
    <property type="project" value="InterPro"/>
</dbReference>
<comment type="caution">
    <text evidence="4">The sequence shown here is derived from an EMBL/GenBank/DDBJ whole genome shotgun (WGS) entry which is preliminary data.</text>
</comment>
<gene>
    <name evidence="4" type="ORF">DU505_02235</name>
</gene>
<dbReference type="Proteomes" id="UP000252405">
    <property type="component" value="Unassembled WGS sequence"/>
</dbReference>
<keyword evidence="1" id="KW-0732">Signal</keyword>
<evidence type="ECO:0000313" key="5">
    <source>
        <dbReference type="Proteomes" id="UP000252405"/>
    </source>
</evidence>